<dbReference type="Pfam" id="PF00534">
    <property type="entry name" value="Glycos_transf_1"/>
    <property type="match status" value="1"/>
</dbReference>
<dbReference type="Gene3D" id="3.40.50.2000">
    <property type="entry name" value="Glycogen Phosphorylase B"/>
    <property type="match status" value="2"/>
</dbReference>
<proteinExistence type="predicted"/>
<keyword evidence="3" id="KW-0808">Transferase</keyword>
<reference evidence="3 4" key="1">
    <citation type="submission" date="2017-06" db="EMBL/GenBank/DDBJ databases">
        <title>Raineya orbicola gen. nov., sp. nov. a slightly thermophilic bacterium of the phylum Bacteroidetes and the description of Raineyaceae fam. nov.</title>
        <authorList>
            <person name="Albuquerque L."/>
            <person name="Polonia A.R.M."/>
            <person name="Barroso C."/>
            <person name="Froufe H.J.C."/>
            <person name="Lage O."/>
            <person name="Lobo-Da-Cunha A."/>
            <person name="Egas C."/>
            <person name="Da Costa M.S."/>
        </authorList>
    </citation>
    <scope>NUCLEOTIDE SEQUENCE [LARGE SCALE GENOMIC DNA]</scope>
    <source>
        <strain evidence="3 4">SPSPC-11</strain>
    </source>
</reference>
<dbReference type="EMBL" id="NKXO01000019">
    <property type="protein sequence ID" value="PKQ69351.1"/>
    <property type="molecule type" value="Genomic_DNA"/>
</dbReference>
<dbReference type="SUPFAM" id="SSF53756">
    <property type="entry name" value="UDP-Glycosyltransferase/glycogen phosphorylase"/>
    <property type="match status" value="1"/>
</dbReference>
<dbReference type="PANTHER" id="PTHR12526">
    <property type="entry name" value="GLYCOSYLTRANSFERASE"/>
    <property type="match status" value="1"/>
</dbReference>
<comment type="caution">
    <text evidence="3">The sequence shown here is derived from an EMBL/GenBank/DDBJ whole genome shotgun (WGS) entry which is preliminary data.</text>
</comment>
<protein>
    <submittedName>
        <fullName evidence="3">Glycosyl transferases group 1</fullName>
    </submittedName>
</protein>
<accession>A0A2N3IGD3</accession>
<dbReference type="InterPro" id="IPR001296">
    <property type="entry name" value="Glyco_trans_1"/>
</dbReference>
<name>A0A2N3IGD3_9BACT</name>
<dbReference type="PANTHER" id="PTHR12526:SF638">
    <property type="entry name" value="SPORE COAT PROTEIN SA"/>
    <property type="match status" value="1"/>
</dbReference>
<dbReference type="GO" id="GO:0016757">
    <property type="term" value="F:glycosyltransferase activity"/>
    <property type="evidence" value="ECO:0007669"/>
    <property type="project" value="InterPro"/>
</dbReference>
<evidence type="ECO:0000313" key="4">
    <source>
        <dbReference type="Proteomes" id="UP000233387"/>
    </source>
</evidence>
<evidence type="ECO:0000259" key="1">
    <source>
        <dbReference type="Pfam" id="PF00534"/>
    </source>
</evidence>
<dbReference type="OrthoDB" id="9787111at2"/>
<evidence type="ECO:0000313" key="3">
    <source>
        <dbReference type="EMBL" id="PKQ69351.1"/>
    </source>
</evidence>
<feature type="domain" description="Glycosyltransferase subfamily 4-like N-terminal" evidence="2">
    <location>
        <begin position="55"/>
        <end position="203"/>
    </location>
</feature>
<dbReference type="Pfam" id="PF13439">
    <property type="entry name" value="Glyco_transf_4"/>
    <property type="match status" value="1"/>
</dbReference>
<feature type="domain" description="Glycosyl transferase family 1" evidence="1">
    <location>
        <begin position="211"/>
        <end position="360"/>
    </location>
</feature>
<keyword evidence="4" id="KW-1185">Reference proteome</keyword>
<dbReference type="AlphaFoldDB" id="A0A2N3IGD3"/>
<dbReference type="Proteomes" id="UP000233387">
    <property type="component" value="Unassembled WGS sequence"/>
</dbReference>
<organism evidence="3 4">
    <name type="scientific">Raineya orbicola</name>
    <dbReference type="NCBI Taxonomy" id="2016530"/>
    <lineage>
        <taxon>Bacteria</taxon>
        <taxon>Pseudomonadati</taxon>
        <taxon>Bacteroidota</taxon>
        <taxon>Cytophagia</taxon>
        <taxon>Cytophagales</taxon>
        <taxon>Raineyaceae</taxon>
        <taxon>Raineya</taxon>
    </lineage>
</organism>
<dbReference type="RefSeq" id="WP_101358661.1">
    <property type="nucleotide sequence ID" value="NZ_NKXO01000019.1"/>
</dbReference>
<evidence type="ECO:0000259" key="2">
    <source>
        <dbReference type="Pfam" id="PF13439"/>
    </source>
</evidence>
<dbReference type="CDD" id="cd03801">
    <property type="entry name" value="GT4_PimA-like"/>
    <property type="match status" value="1"/>
</dbReference>
<gene>
    <name evidence="3" type="ORF">Rain11_1396</name>
</gene>
<dbReference type="InterPro" id="IPR028098">
    <property type="entry name" value="Glyco_trans_4-like_N"/>
</dbReference>
<sequence length="392" mass="45302">MKVLQIHNRYTKKGGEDGVVEAEKNLLLSYKHSVEQLFFENSQIQGFEKIKIFYKSIYNTQAQSILREKIRTFQPDIIHLHNLFYVASPAVLFEAQRQKIPLVQTIHNFRLICAGSLLMREGKVCEICTNKTFPIAGIKHKCFQNSAIKSAQLTMVTGLHKLLGTWKNKVDAYITLTDFVKKKLIYSSLHLPDEKIFIKPNFVQDKGFASIEQRQGFFLFVGRLSQEKGIQTLLDATKLHNFKLEIIGGGELENLVREYALSNPNIVYHGFQGQDFIFAKMKECKALLFPSVWYENMPLTILEAFSTGTPVIISDIDNLNEIVTNHYNGLHFRTGESQDLALKVQFFEQNPRPELYTNARKTYETLYSPEKNYEKLMQIYEIAIQRKRNLAK</sequence>